<keyword evidence="2" id="KW-1185">Reference proteome</keyword>
<evidence type="ECO:0000313" key="2">
    <source>
        <dbReference type="Proteomes" id="UP000255024"/>
    </source>
</evidence>
<reference evidence="1 2" key="1">
    <citation type="submission" date="2018-06" db="EMBL/GenBank/DDBJ databases">
        <authorList>
            <consortium name="Pathogen Informatics"/>
            <person name="Doyle S."/>
        </authorList>
    </citation>
    <scope>NUCLEOTIDE SEQUENCE [LARGE SCALE GENOMIC DNA]</scope>
    <source>
        <strain evidence="1 2">NCTC11179</strain>
    </source>
</reference>
<evidence type="ECO:0000313" key="1">
    <source>
        <dbReference type="EMBL" id="STZ69747.1"/>
    </source>
</evidence>
<dbReference type="RefSeq" id="WP_236594070.1">
    <property type="nucleotide sequence ID" value="NZ_CP068107.1"/>
</dbReference>
<name>A0A378U3P4_MYROD</name>
<evidence type="ECO:0008006" key="3">
    <source>
        <dbReference type="Google" id="ProtNLM"/>
    </source>
</evidence>
<gene>
    <name evidence="1" type="ORF">NCTC11179_03264</name>
</gene>
<accession>A0A378U3P4</accession>
<sequence length="135" mass="16037">MVIYKCIPIIKIIITEYKFAKIDFSYGSIPPELRIYDFGVEYDSIPEDEKHLFEIAWPDWTVEEIQMIIDESKALQGDQMYGYQVVGSDLMIYIYTDEAQFFSARSEKEEADISWTFDKFIDFMEQFKAFVRENS</sequence>
<protein>
    <recommendedName>
        <fullName evidence="3">SMI1 / KNR4 family</fullName>
    </recommendedName>
</protein>
<dbReference type="EMBL" id="UGQL01000002">
    <property type="protein sequence ID" value="STZ69747.1"/>
    <property type="molecule type" value="Genomic_DNA"/>
</dbReference>
<organism evidence="1 2">
    <name type="scientific">Myroides odoratus</name>
    <name type="common">Flavobacterium odoratum</name>
    <dbReference type="NCBI Taxonomy" id="256"/>
    <lineage>
        <taxon>Bacteria</taxon>
        <taxon>Pseudomonadati</taxon>
        <taxon>Bacteroidota</taxon>
        <taxon>Flavobacteriia</taxon>
        <taxon>Flavobacteriales</taxon>
        <taxon>Flavobacteriaceae</taxon>
        <taxon>Myroides</taxon>
    </lineage>
</organism>
<dbReference type="Proteomes" id="UP000255024">
    <property type="component" value="Unassembled WGS sequence"/>
</dbReference>
<proteinExistence type="predicted"/>
<dbReference type="AlphaFoldDB" id="A0A378U3P4"/>